<dbReference type="EMBL" id="BMAV01006649">
    <property type="protein sequence ID" value="GFY48748.1"/>
    <property type="molecule type" value="Genomic_DNA"/>
</dbReference>
<comment type="caution">
    <text evidence="1">The sequence shown here is derived from an EMBL/GenBank/DDBJ whole genome shotgun (WGS) entry which is preliminary data.</text>
</comment>
<dbReference type="AlphaFoldDB" id="A0A8X6X8E5"/>
<evidence type="ECO:0000313" key="1">
    <source>
        <dbReference type="EMBL" id="GFY48748.1"/>
    </source>
</evidence>
<dbReference type="Proteomes" id="UP000886998">
    <property type="component" value="Unassembled WGS sequence"/>
</dbReference>
<evidence type="ECO:0000313" key="2">
    <source>
        <dbReference type="Proteomes" id="UP000886998"/>
    </source>
</evidence>
<gene>
    <name evidence="1" type="ORF">TNIN_295471</name>
</gene>
<organism evidence="1 2">
    <name type="scientific">Trichonephila inaurata madagascariensis</name>
    <dbReference type="NCBI Taxonomy" id="2747483"/>
    <lineage>
        <taxon>Eukaryota</taxon>
        <taxon>Metazoa</taxon>
        <taxon>Ecdysozoa</taxon>
        <taxon>Arthropoda</taxon>
        <taxon>Chelicerata</taxon>
        <taxon>Arachnida</taxon>
        <taxon>Araneae</taxon>
        <taxon>Araneomorphae</taxon>
        <taxon>Entelegynae</taxon>
        <taxon>Araneoidea</taxon>
        <taxon>Nephilidae</taxon>
        <taxon>Trichonephila</taxon>
        <taxon>Trichonephila inaurata</taxon>
    </lineage>
</organism>
<name>A0A8X6X8E5_9ARAC</name>
<keyword evidence="2" id="KW-1185">Reference proteome</keyword>
<sequence>MSGKDQNGFNKTVKDFLALELSDKPQIDEYERTLHAALPYRQFCGPTSHRCMVDLLSKHTYSSSTCQWFFIPVDGRSRLVLVVITRIYMKDM</sequence>
<proteinExistence type="predicted"/>
<reference evidence="1" key="1">
    <citation type="submission" date="2020-08" db="EMBL/GenBank/DDBJ databases">
        <title>Multicomponent nature underlies the extraordinary mechanical properties of spider dragline silk.</title>
        <authorList>
            <person name="Kono N."/>
            <person name="Nakamura H."/>
            <person name="Mori M."/>
            <person name="Yoshida Y."/>
            <person name="Ohtoshi R."/>
            <person name="Malay A.D."/>
            <person name="Moran D.A.P."/>
            <person name="Tomita M."/>
            <person name="Numata K."/>
            <person name="Arakawa K."/>
        </authorList>
    </citation>
    <scope>NUCLEOTIDE SEQUENCE</scope>
</reference>
<protein>
    <submittedName>
        <fullName evidence="1">Uncharacterized protein</fullName>
    </submittedName>
</protein>
<accession>A0A8X6X8E5</accession>